<proteinExistence type="predicted"/>
<evidence type="ECO:0000313" key="2">
    <source>
        <dbReference type="EnsemblMetazoa" id="XP_022652586"/>
    </source>
</evidence>
<dbReference type="RefSeq" id="XP_022652582.1">
    <property type="nucleotide sequence ID" value="XM_022796847.1"/>
</dbReference>
<dbReference type="RefSeq" id="XP_022652584.1">
    <property type="nucleotide sequence ID" value="XM_022796849.1"/>
</dbReference>
<dbReference type="RefSeq" id="XP_022652586.1">
    <property type="nucleotide sequence ID" value="XM_022796851.1"/>
</dbReference>
<dbReference type="RefSeq" id="XP_022652585.1">
    <property type="nucleotide sequence ID" value="XM_022796850.1"/>
</dbReference>
<dbReference type="Pfam" id="PF04801">
    <property type="entry name" value="RPC5"/>
    <property type="match status" value="1"/>
</dbReference>
<feature type="region of interest" description="Disordered" evidence="1">
    <location>
        <begin position="14"/>
        <end position="34"/>
    </location>
</feature>
<dbReference type="RefSeq" id="XP_022652587.1">
    <property type="nucleotide sequence ID" value="XM_022796852.1"/>
</dbReference>
<dbReference type="RefSeq" id="XP_022652583.1">
    <property type="nucleotide sequence ID" value="XM_022796848.1"/>
</dbReference>
<feature type="compositionally biased region" description="Polar residues" evidence="1">
    <location>
        <begin position="17"/>
        <end position="30"/>
    </location>
</feature>
<dbReference type="GO" id="GO:0042797">
    <property type="term" value="P:tRNA transcription by RNA polymerase III"/>
    <property type="evidence" value="ECO:0007669"/>
    <property type="project" value="TreeGrafter"/>
</dbReference>
<dbReference type="EnsemblMetazoa" id="XM_022796848">
    <property type="protein sequence ID" value="XP_022652583"/>
    <property type="gene ID" value="LOC111246742"/>
</dbReference>
<dbReference type="GO" id="GO:0005666">
    <property type="term" value="C:RNA polymerase III complex"/>
    <property type="evidence" value="ECO:0007669"/>
    <property type="project" value="TreeGrafter"/>
</dbReference>
<dbReference type="EnsemblMetazoa" id="XM_022796851">
    <property type="protein sequence ID" value="XP_022652586"/>
    <property type="gene ID" value="LOC111246742"/>
</dbReference>
<accession>A0A7M7JI62</accession>
<dbReference type="EnsemblMetazoa" id="XM_022796850">
    <property type="protein sequence ID" value="XP_022652585"/>
    <property type="gene ID" value="LOC111246742"/>
</dbReference>
<dbReference type="PANTHER" id="PTHR12069:SF0">
    <property type="entry name" value="DNA-DIRECTED RNA POLYMERASE III SUBUNIT RPC5"/>
    <property type="match status" value="1"/>
</dbReference>
<dbReference type="EnsemblMetazoa" id="XM_022796847">
    <property type="protein sequence ID" value="XP_022652582"/>
    <property type="gene ID" value="LOC111246742"/>
</dbReference>
<dbReference type="GeneID" id="111246742"/>
<dbReference type="InterPro" id="IPR006886">
    <property type="entry name" value="RNA_pol_III_Rpc5"/>
</dbReference>
<name>A0A7M7JI62_VARDE</name>
<reference evidence="2" key="1">
    <citation type="submission" date="2021-01" db="UniProtKB">
        <authorList>
            <consortium name="EnsemblMetazoa"/>
        </authorList>
    </citation>
    <scope>IDENTIFICATION</scope>
</reference>
<dbReference type="Proteomes" id="UP000594260">
    <property type="component" value="Unplaced"/>
</dbReference>
<organism evidence="2 3">
    <name type="scientific">Varroa destructor</name>
    <name type="common">Honeybee mite</name>
    <dbReference type="NCBI Taxonomy" id="109461"/>
    <lineage>
        <taxon>Eukaryota</taxon>
        <taxon>Metazoa</taxon>
        <taxon>Ecdysozoa</taxon>
        <taxon>Arthropoda</taxon>
        <taxon>Chelicerata</taxon>
        <taxon>Arachnida</taxon>
        <taxon>Acari</taxon>
        <taxon>Parasitiformes</taxon>
        <taxon>Mesostigmata</taxon>
        <taxon>Gamasina</taxon>
        <taxon>Dermanyssoidea</taxon>
        <taxon>Varroidae</taxon>
        <taxon>Varroa</taxon>
    </lineage>
</organism>
<evidence type="ECO:0000256" key="1">
    <source>
        <dbReference type="SAM" id="MobiDB-lite"/>
    </source>
</evidence>
<dbReference type="EnsemblMetazoa" id="XM_022796852">
    <property type="protein sequence ID" value="XP_022652587"/>
    <property type="gene ID" value="LOC111246742"/>
</dbReference>
<dbReference type="AlphaFoldDB" id="A0A7M7JI62"/>
<evidence type="ECO:0000313" key="3">
    <source>
        <dbReference type="Proteomes" id="UP000594260"/>
    </source>
</evidence>
<sequence length="511" mass="56883">MIAMNRPLSVVPGASIETLNGGTSSDQTEASLPKIERPDDVIAEIDVLLSDDLNNSLYLLQYPYRPRDQPPYRPDEITAIRFKPEREQLEIQLAINTRGVNYDRRRSEAIATASNRQWGGGGSSSDGSGVGGGYFPNGVVDRQLLRSSKPIGNGSESNLAVGRFERIRDSEGRIARSVLHLTPIKNVLQMETACDYLDAHKTTGQGGKGDGESEDSKPVTVRFAGRESDRVKAIRARAYSQIVKKNAEEPWQAMGYRDMESPEAEQARLQMLCPHQHDAHGVSTTDNSNIFNVEGSEYATAITNRHAAGLRGDSLKSIREKPLNEQVAYVLGNAKILRFDTLLDILPQGPQALDRVQVLRAVQQCACLVQGNWVVKSEVLYPKDSHSDQLGLPGEIMRRSRNYILVQLQNSLVVSKSQLTDALRLPHEELEQLLLHLTVQDGHDRWRLKLPRDEKFLRANPDIVHRQNLIWEALESGLSREFKEARSTTVGEKIAAAGNRRRHSGKVADPL</sequence>
<keyword evidence="3" id="KW-1185">Reference proteome</keyword>
<protein>
    <recommendedName>
        <fullName evidence="4">DNA-directed RNA polymerase III subunit RPC5</fullName>
    </recommendedName>
</protein>
<evidence type="ECO:0008006" key="4">
    <source>
        <dbReference type="Google" id="ProtNLM"/>
    </source>
</evidence>
<dbReference type="EnsemblMetazoa" id="XM_022796849">
    <property type="protein sequence ID" value="XP_022652584"/>
    <property type="gene ID" value="LOC111246742"/>
</dbReference>
<dbReference type="PANTHER" id="PTHR12069">
    <property type="entry name" value="DNA-DIRECTED RNA POLYMERASES III 80 KDA POLYPEPTIDE RNA POLYMERASE III SUBUNIT 5"/>
    <property type="match status" value="1"/>
</dbReference>